<dbReference type="InterPro" id="IPR018097">
    <property type="entry name" value="EGF_Ca-bd_CS"/>
</dbReference>
<dbReference type="PROSITE" id="PS01187">
    <property type="entry name" value="EGF_CA"/>
    <property type="match status" value="1"/>
</dbReference>
<evidence type="ECO:0000256" key="4">
    <source>
        <dbReference type="ARBA" id="ARBA00022679"/>
    </source>
</evidence>
<dbReference type="Gramene" id="KCW48947">
    <property type="protein sequence ID" value="KCW48947"/>
    <property type="gene ID" value="EUGRSUZ_K02556"/>
</dbReference>
<dbReference type="OMA" id="LQPDVCQ"/>
<gene>
    <name evidence="19" type="ORF">EUGRSUZ_K02556</name>
</gene>
<keyword evidence="7" id="KW-0547">Nucleotide-binding</keyword>
<dbReference type="Gene3D" id="3.30.200.20">
    <property type="entry name" value="Phosphorylase Kinase, domain 1"/>
    <property type="match status" value="1"/>
</dbReference>
<dbReference type="OrthoDB" id="4062651at2759"/>
<evidence type="ECO:0000256" key="16">
    <source>
        <dbReference type="SAM" id="Phobius"/>
    </source>
</evidence>
<feature type="transmembrane region" description="Helical" evidence="16">
    <location>
        <begin position="323"/>
        <end position="345"/>
    </location>
</feature>
<keyword evidence="8" id="KW-0418">Kinase</keyword>
<dbReference type="InterPro" id="IPR013695">
    <property type="entry name" value="WAK"/>
</dbReference>
<dbReference type="PANTHER" id="PTHR27005:SF526">
    <property type="entry name" value="WALL ASSOCIATED KINASE-LIKE PROTEIN"/>
    <property type="match status" value="1"/>
</dbReference>
<proteinExistence type="predicted"/>
<evidence type="ECO:0000256" key="14">
    <source>
        <dbReference type="ARBA" id="ARBA00047558"/>
    </source>
</evidence>
<dbReference type="CDD" id="cd14066">
    <property type="entry name" value="STKc_IRAK"/>
    <property type="match status" value="1"/>
</dbReference>
<keyword evidence="9" id="KW-0067">ATP-binding</keyword>
<dbReference type="Gene3D" id="2.10.25.10">
    <property type="entry name" value="Laminin"/>
    <property type="match status" value="1"/>
</dbReference>
<organism evidence="19">
    <name type="scientific">Eucalyptus grandis</name>
    <name type="common">Flooded gum</name>
    <dbReference type="NCBI Taxonomy" id="71139"/>
    <lineage>
        <taxon>Eukaryota</taxon>
        <taxon>Viridiplantae</taxon>
        <taxon>Streptophyta</taxon>
        <taxon>Embryophyta</taxon>
        <taxon>Tracheophyta</taxon>
        <taxon>Spermatophyta</taxon>
        <taxon>Magnoliopsida</taxon>
        <taxon>eudicotyledons</taxon>
        <taxon>Gunneridae</taxon>
        <taxon>Pentapetalae</taxon>
        <taxon>rosids</taxon>
        <taxon>malvids</taxon>
        <taxon>Myrtales</taxon>
        <taxon>Myrtaceae</taxon>
        <taxon>Myrtoideae</taxon>
        <taxon>Eucalypteae</taxon>
        <taxon>Eucalyptus</taxon>
    </lineage>
</organism>
<feature type="signal peptide" evidence="17">
    <location>
        <begin position="1"/>
        <end position="21"/>
    </location>
</feature>
<dbReference type="eggNOG" id="ENOG502RMXX">
    <property type="taxonomic scope" value="Eukaryota"/>
</dbReference>
<dbReference type="GO" id="GO:0004674">
    <property type="term" value="F:protein serine/threonine kinase activity"/>
    <property type="evidence" value="ECO:0007669"/>
    <property type="project" value="UniProtKB-KW"/>
</dbReference>
<dbReference type="EMBL" id="KK198763">
    <property type="protein sequence ID" value="KCW48947.1"/>
    <property type="molecule type" value="Genomic_DNA"/>
</dbReference>
<evidence type="ECO:0000256" key="1">
    <source>
        <dbReference type="ARBA" id="ARBA00004479"/>
    </source>
</evidence>
<dbReference type="PROSITE" id="PS50011">
    <property type="entry name" value="PROTEIN_KINASE_DOM"/>
    <property type="match status" value="1"/>
</dbReference>
<evidence type="ECO:0000256" key="13">
    <source>
        <dbReference type="ARBA" id="ARBA00023180"/>
    </source>
</evidence>
<dbReference type="SUPFAM" id="SSF56112">
    <property type="entry name" value="Protein kinase-like (PK-like)"/>
    <property type="match status" value="1"/>
</dbReference>
<dbReference type="PROSITE" id="PS00108">
    <property type="entry name" value="PROTEIN_KINASE_ST"/>
    <property type="match status" value="1"/>
</dbReference>
<dbReference type="KEGG" id="egr:104426043"/>
<dbReference type="Gene3D" id="1.10.510.10">
    <property type="entry name" value="Transferase(Phosphotransferase) domain 1"/>
    <property type="match status" value="1"/>
</dbReference>
<name>A0A059A4E1_EUCGR</name>
<comment type="catalytic activity">
    <reaction evidence="15">
        <text>L-threonyl-[protein] + ATP = O-phospho-L-threonyl-[protein] + ADP + H(+)</text>
        <dbReference type="Rhea" id="RHEA:46608"/>
        <dbReference type="Rhea" id="RHEA-COMP:11060"/>
        <dbReference type="Rhea" id="RHEA-COMP:11605"/>
        <dbReference type="ChEBI" id="CHEBI:15378"/>
        <dbReference type="ChEBI" id="CHEBI:30013"/>
        <dbReference type="ChEBI" id="CHEBI:30616"/>
        <dbReference type="ChEBI" id="CHEBI:61977"/>
        <dbReference type="ChEBI" id="CHEBI:456216"/>
    </reaction>
</comment>
<dbReference type="GO" id="GO:0005524">
    <property type="term" value="F:ATP binding"/>
    <property type="evidence" value="ECO:0007669"/>
    <property type="project" value="UniProtKB-KW"/>
</dbReference>
<dbReference type="InterPro" id="IPR011009">
    <property type="entry name" value="Kinase-like_dom_sf"/>
</dbReference>
<sequence length="723" mass="79837">MSNSVFQVLLLLVSLTVPASGATPRLAKRGCAETCGNVTIPFPFGIGTGCFLDDWYEIVCQQNHTVPILNKIGLRVLDILLPNFTSEGDGMIKVSLPVIYSNASCKGHGLGEPVSLEGSDFFFSQRWNVFTSVGSTEATVISKESAGIVFTSSGCRSKCAGTNTNISWSSACSGADGCCQTTLPLNLQAFGVDIKEEGGQQGCKYAFLAERSWFSKADVTGLYDLRVKDKVPVVLQWGIQNNTDYSLALRNSSMNSDVVSCYMSSTPLECWCRDGYGGNPYFIGGCQDINECEDSNICHRMDRTCVNKRGGYDCVDSRKTAKVILIGVGAGLGVLLLCLFIWRLCKYIKKRKIIKLKEKYFKRNGGLLLEIEPSSPGGKIKKSKLFNSKDLENATDNFNDDRILGQGGQGTIYKGMLTDGKIVAIKKSKAIDEGKVEQFINEILILSQISHRNVVKLLGCCLETEVPLLVYEFIPNGTLYQYLHDPNEEFHVSWDTRLRIATEIAGALFYLHSAASIPIYHRDIKSTNILLDEKFRAKVADFGTSKSVSLDQTHVTTLVQGTFGYLDPEYFQSSQFTDKSDVYSFGVVLVELLTGQKPISSLREQEGRSLATYFIVSMEESHLFDIVDAQVLKEGKKEEIAIVANLANRCLSLNGRSRPTMKEVAMELEGIRKLPNPLDIQQNQEDRDATESHAIAFKSSKSNIDANVITFSDVQPFLPSTTW</sequence>
<comment type="catalytic activity">
    <reaction evidence="14">
        <text>L-seryl-[protein] + ATP = O-phospho-L-seryl-[protein] + ADP + H(+)</text>
        <dbReference type="Rhea" id="RHEA:17989"/>
        <dbReference type="Rhea" id="RHEA-COMP:9863"/>
        <dbReference type="Rhea" id="RHEA-COMP:11604"/>
        <dbReference type="ChEBI" id="CHEBI:15378"/>
        <dbReference type="ChEBI" id="CHEBI:29999"/>
        <dbReference type="ChEBI" id="CHEBI:30616"/>
        <dbReference type="ChEBI" id="CHEBI:83421"/>
        <dbReference type="ChEBI" id="CHEBI:456216"/>
    </reaction>
</comment>
<dbReference type="FunCoup" id="A0A059A4E1">
    <property type="interactions" value="162"/>
</dbReference>
<dbReference type="InterPro" id="IPR008271">
    <property type="entry name" value="Ser/Thr_kinase_AS"/>
</dbReference>
<keyword evidence="4" id="KW-0808">Transferase</keyword>
<evidence type="ECO:0000256" key="7">
    <source>
        <dbReference type="ARBA" id="ARBA00022741"/>
    </source>
</evidence>
<keyword evidence="2" id="KW-0723">Serine/threonine-protein kinase</keyword>
<dbReference type="PANTHER" id="PTHR27005">
    <property type="entry name" value="WALL-ASSOCIATED RECEPTOR KINASE-LIKE 21"/>
    <property type="match status" value="1"/>
</dbReference>
<dbReference type="Pfam" id="PF08488">
    <property type="entry name" value="WAK"/>
    <property type="match status" value="1"/>
</dbReference>
<evidence type="ECO:0000256" key="9">
    <source>
        <dbReference type="ARBA" id="ARBA00022840"/>
    </source>
</evidence>
<comment type="subcellular location">
    <subcellularLocation>
        <location evidence="1">Membrane</location>
        <topology evidence="1">Single-pass type I membrane protein</topology>
    </subcellularLocation>
</comment>
<evidence type="ECO:0000256" key="6">
    <source>
        <dbReference type="ARBA" id="ARBA00022729"/>
    </source>
</evidence>
<accession>A0A059A4E1</accession>
<dbReference type="Pfam" id="PF07714">
    <property type="entry name" value="PK_Tyr_Ser-Thr"/>
    <property type="match status" value="1"/>
</dbReference>
<evidence type="ECO:0000313" key="19">
    <source>
        <dbReference type="EMBL" id="KCW48947.1"/>
    </source>
</evidence>
<dbReference type="AlphaFoldDB" id="A0A059A4E1"/>
<dbReference type="GO" id="GO:0005509">
    <property type="term" value="F:calcium ion binding"/>
    <property type="evidence" value="ECO:0007669"/>
    <property type="project" value="InterPro"/>
</dbReference>
<dbReference type="InterPro" id="IPR025287">
    <property type="entry name" value="WAK_GUB"/>
</dbReference>
<evidence type="ECO:0000256" key="12">
    <source>
        <dbReference type="ARBA" id="ARBA00023157"/>
    </source>
</evidence>
<dbReference type="InterPro" id="IPR045274">
    <property type="entry name" value="WAK-like"/>
</dbReference>
<dbReference type="Pfam" id="PF13947">
    <property type="entry name" value="GUB_WAK_bind"/>
    <property type="match status" value="1"/>
</dbReference>
<evidence type="ECO:0000256" key="10">
    <source>
        <dbReference type="ARBA" id="ARBA00022989"/>
    </source>
</evidence>
<dbReference type="GO" id="GO:0007166">
    <property type="term" value="P:cell surface receptor signaling pathway"/>
    <property type="evidence" value="ECO:0000318"/>
    <property type="project" value="GO_Central"/>
</dbReference>
<keyword evidence="12" id="KW-1015">Disulfide bond</keyword>
<evidence type="ECO:0000256" key="2">
    <source>
        <dbReference type="ARBA" id="ARBA00022527"/>
    </source>
</evidence>
<evidence type="ECO:0000256" key="17">
    <source>
        <dbReference type="SAM" id="SignalP"/>
    </source>
</evidence>
<evidence type="ECO:0000256" key="5">
    <source>
        <dbReference type="ARBA" id="ARBA00022692"/>
    </source>
</evidence>
<evidence type="ECO:0000256" key="15">
    <source>
        <dbReference type="ARBA" id="ARBA00047951"/>
    </source>
</evidence>
<dbReference type="InterPro" id="IPR000719">
    <property type="entry name" value="Prot_kinase_dom"/>
</dbReference>
<feature type="domain" description="Protein kinase" evidence="18">
    <location>
        <begin position="398"/>
        <end position="671"/>
    </location>
</feature>
<evidence type="ECO:0000256" key="11">
    <source>
        <dbReference type="ARBA" id="ARBA00023136"/>
    </source>
</evidence>
<keyword evidence="5 16" id="KW-0812">Transmembrane</keyword>
<dbReference type="InterPro" id="IPR001245">
    <property type="entry name" value="Ser-Thr/Tyr_kinase_cat_dom"/>
</dbReference>
<reference evidence="19" key="1">
    <citation type="submission" date="2013-07" db="EMBL/GenBank/DDBJ databases">
        <title>The genome of Eucalyptus grandis.</title>
        <authorList>
            <person name="Schmutz J."/>
            <person name="Hayes R."/>
            <person name="Myburg A."/>
            <person name="Tuskan G."/>
            <person name="Grattapaglia D."/>
            <person name="Rokhsar D.S."/>
        </authorList>
    </citation>
    <scope>NUCLEOTIDE SEQUENCE</scope>
    <source>
        <tissue evidence="19">Leaf extractions</tissue>
    </source>
</reference>
<keyword evidence="6 17" id="KW-0732">Signal</keyword>
<keyword evidence="10 16" id="KW-1133">Transmembrane helix</keyword>
<feature type="chain" id="PRO_5001572927" description="Protein kinase domain-containing protein" evidence="17">
    <location>
        <begin position="22"/>
        <end position="723"/>
    </location>
</feature>
<dbReference type="GO" id="GO:0030247">
    <property type="term" value="F:polysaccharide binding"/>
    <property type="evidence" value="ECO:0007669"/>
    <property type="project" value="InterPro"/>
</dbReference>
<dbReference type="GO" id="GO:0005886">
    <property type="term" value="C:plasma membrane"/>
    <property type="evidence" value="ECO:0000318"/>
    <property type="project" value="GO_Central"/>
</dbReference>
<keyword evidence="11 16" id="KW-0472">Membrane</keyword>
<keyword evidence="3" id="KW-0597">Phosphoprotein</keyword>
<dbReference type="SMART" id="SM00220">
    <property type="entry name" value="S_TKc"/>
    <property type="match status" value="1"/>
</dbReference>
<dbReference type="InParanoid" id="A0A059A4E1"/>
<protein>
    <recommendedName>
        <fullName evidence="18">Protein kinase domain-containing protein</fullName>
    </recommendedName>
</protein>
<keyword evidence="13" id="KW-0325">Glycoprotein</keyword>
<dbReference type="FunFam" id="1.10.510.10:FF:000084">
    <property type="entry name" value="Wall-associated receptor kinase 2"/>
    <property type="match status" value="1"/>
</dbReference>
<evidence type="ECO:0000259" key="18">
    <source>
        <dbReference type="PROSITE" id="PS50011"/>
    </source>
</evidence>
<evidence type="ECO:0000256" key="3">
    <source>
        <dbReference type="ARBA" id="ARBA00022553"/>
    </source>
</evidence>
<evidence type="ECO:0000256" key="8">
    <source>
        <dbReference type="ARBA" id="ARBA00022777"/>
    </source>
</evidence>
<dbReference type="FunFam" id="3.30.200.20:FF:000043">
    <property type="entry name" value="Wall-associated receptor kinase 2"/>
    <property type="match status" value="1"/>
</dbReference>
<dbReference type="CDD" id="cd00054">
    <property type="entry name" value="EGF_CA"/>
    <property type="match status" value="1"/>
</dbReference>